<dbReference type="Proteomes" id="UP000326546">
    <property type="component" value="Chromosome"/>
</dbReference>
<dbReference type="EMBL" id="CP044427">
    <property type="protein sequence ID" value="QFG69595.1"/>
    <property type="molecule type" value="Genomic_DNA"/>
</dbReference>
<name>A0A5J6V720_9MICO</name>
<accession>A0A5J6V720</accession>
<dbReference type="AlphaFoldDB" id="A0A5J6V720"/>
<keyword evidence="1" id="KW-0472">Membrane</keyword>
<evidence type="ECO:0000313" key="3">
    <source>
        <dbReference type="Proteomes" id="UP000326546"/>
    </source>
</evidence>
<evidence type="ECO:0000313" key="2">
    <source>
        <dbReference type="EMBL" id="QFG69595.1"/>
    </source>
</evidence>
<gene>
    <name evidence="2" type="ORF">FY030_13575</name>
</gene>
<dbReference type="OrthoDB" id="9999761at2"/>
<organism evidence="2 3">
    <name type="scientific">Ornithinimicrobium pratense</name>
    <dbReference type="NCBI Taxonomy" id="2593973"/>
    <lineage>
        <taxon>Bacteria</taxon>
        <taxon>Bacillati</taxon>
        <taxon>Actinomycetota</taxon>
        <taxon>Actinomycetes</taxon>
        <taxon>Micrococcales</taxon>
        <taxon>Ornithinimicrobiaceae</taxon>
        <taxon>Ornithinimicrobium</taxon>
    </lineage>
</organism>
<feature type="transmembrane region" description="Helical" evidence="1">
    <location>
        <begin position="37"/>
        <end position="54"/>
    </location>
</feature>
<keyword evidence="1" id="KW-1133">Transmembrane helix</keyword>
<reference evidence="2 3" key="1">
    <citation type="submission" date="2019-09" db="EMBL/GenBank/DDBJ databases">
        <title>Serinicoccus pratensis sp. nov., isolated from meadow soil.</title>
        <authorList>
            <person name="Zhang W."/>
        </authorList>
    </citation>
    <scope>NUCLEOTIDE SEQUENCE [LARGE SCALE GENOMIC DNA]</scope>
    <source>
        <strain evidence="2 3">W204</strain>
    </source>
</reference>
<dbReference type="RefSeq" id="WP_158062034.1">
    <property type="nucleotide sequence ID" value="NZ_CP044427.1"/>
</dbReference>
<evidence type="ECO:0000256" key="1">
    <source>
        <dbReference type="SAM" id="Phobius"/>
    </source>
</evidence>
<sequence>MRPILAGPLWAAILTTAVLGGLRIASAVDSTLTPYTLVAWGLLVPALVAVHVTSRPDRTAGPGPYAH</sequence>
<dbReference type="KEGG" id="serw:FY030_13575"/>
<proteinExistence type="predicted"/>
<protein>
    <submittedName>
        <fullName evidence="2">Uncharacterized protein</fullName>
    </submittedName>
</protein>
<keyword evidence="1" id="KW-0812">Transmembrane</keyword>
<keyword evidence="3" id="KW-1185">Reference proteome</keyword>